<evidence type="ECO:0000259" key="1">
    <source>
        <dbReference type="Pfam" id="PF03372"/>
    </source>
</evidence>
<dbReference type="PANTHER" id="PTHR23227:SF67">
    <property type="entry name" value="CRANIOFACIAL DEVELOPMENT PROTEIN 2-LIKE"/>
    <property type="match status" value="1"/>
</dbReference>
<dbReference type="Proteomes" id="UP001286313">
    <property type="component" value="Unassembled WGS sequence"/>
</dbReference>
<comment type="caution">
    <text evidence="2">The sequence shown here is derived from an EMBL/GenBank/DDBJ whole genome shotgun (WGS) entry which is preliminary data.</text>
</comment>
<organism evidence="2 3">
    <name type="scientific">Petrolisthes cinctipes</name>
    <name type="common">Flat porcelain crab</name>
    <dbReference type="NCBI Taxonomy" id="88211"/>
    <lineage>
        <taxon>Eukaryota</taxon>
        <taxon>Metazoa</taxon>
        <taxon>Ecdysozoa</taxon>
        <taxon>Arthropoda</taxon>
        <taxon>Crustacea</taxon>
        <taxon>Multicrustacea</taxon>
        <taxon>Malacostraca</taxon>
        <taxon>Eumalacostraca</taxon>
        <taxon>Eucarida</taxon>
        <taxon>Decapoda</taxon>
        <taxon>Pleocyemata</taxon>
        <taxon>Anomura</taxon>
        <taxon>Galatheoidea</taxon>
        <taxon>Porcellanidae</taxon>
        <taxon>Petrolisthes</taxon>
    </lineage>
</organism>
<dbReference type="GO" id="GO:0003824">
    <property type="term" value="F:catalytic activity"/>
    <property type="evidence" value="ECO:0007669"/>
    <property type="project" value="InterPro"/>
</dbReference>
<dbReference type="AlphaFoldDB" id="A0AAE1F6Y6"/>
<name>A0AAE1F6Y6_PETCI</name>
<feature type="domain" description="Endonuclease/exonuclease/phosphatase" evidence="1">
    <location>
        <begin position="8"/>
        <end position="111"/>
    </location>
</feature>
<dbReference type="InterPro" id="IPR036691">
    <property type="entry name" value="Endo/exonu/phosph_ase_sf"/>
</dbReference>
<proteinExistence type="predicted"/>
<protein>
    <recommendedName>
        <fullName evidence="1">Endonuclease/exonuclease/phosphatase domain-containing protein</fullName>
    </recommendedName>
</protein>
<dbReference type="Gene3D" id="3.60.10.10">
    <property type="entry name" value="Endonuclease/exonuclease/phosphatase"/>
    <property type="match status" value="1"/>
</dbReference>
<dbReference type="InterPro" id="IPR005135">
    <property type="entry name" value="Endo/exonuclease/phosphatase"/>
</dbReference>
<reference evidence="2" key="1">
    <citation type="submission" date="2023-10" db="EMBL/GenBank/DDBJ databases">
        <title>Genome assemblies of two species of porcelain crab, Petrolisthes cinctipes and Petrolisthes manimaculis (Anomura: Porcellanidae).</title>
        <authorList>
            <person name="Angst P."/>
        </authorList>
    </citation>
    <scope>NUCLEOTIDE SEQUENCE</scope>
    <source>
        <strain evidence="2">PB745_01</strain>
        <tissue evidence="2">Gill</tissue>
    </source>
</reference>
<dbReference type="SUPFAM" id="SSF56219">
    <property type="entry name" value="DNase I-like"/>
    <property type="match status" value="1"/>
</dbReference>
<gene>
    <name evidence="2" type="ORF">Pcinc_026999</name>
</gene>
<accession>A0AAE1F6Y6</accession>
<sequence length="118" mass="13609">MYAPDSGYADEEYTDFLDILRHKMNEATRSADLLIMGDFNAKVGEDQLLNWPGAAGRFGLGQVNHRGQMLLQFCAINDLVICNTLFNHKETRRVTWVSPDGTTKNQIDYIMIERKRRR</sequence>
<dbReference type="Pfam" id="PF03372">
    <property type="entry name" value="Exo_endo_phos"/>
    <property type="match status" value="1"/>
</dbReference>
<keyword evidence="3" id="KW-1185">Reference proteome</keyword>
<dbReference type="EMBL" id="JAWQEG010003178">
    <property type="protein sequence ID" value="KAK3867543.1"/>
    <property type="molecule type" value="Genomic_DNA"/>
</dbReference>
<dbReference type="InterPro" id="IPR027124">
    <property type="entry name" value="Swc5/CFDP1/2"/>
</dbReference>
<dbReference type="PANTHER" id="PTHR23227">
    <property type="entry name" value="BUCENTAUR RELATED"/>
    <property type="match status" value="1"/>
</dbReference>
<evidence type="ECO:0000313" key="2">
    <source>
        <dbReference type="EMBL" id="KAK3867543.1"/>
    </source>
</evidence>
<evidence type="ECO:0000313" key="3">
    <source>
        <dbReference type="Proteomes" id="UP001286313"/>
    </source>
</evidence>